<dbReference type="PROSITE" id="PS50054">
    <property type="entry name" value="TYR_PHOSPHATASE_DUAL"/>
    <property type="match status" value="1"/>
</dbReference>
<comment type="caution">
    <text evidence="16">The sequence shown here is derived from an EMBL/GenBank/DDBJ whole genome shotgun (WGS) entry which is preliminary data.</text>
</comment>
<dbReference type="Gene3D" id="3.90.190.10">
    <property type="entry name" value="Protein tyrosine phosphatase superfamily"/>
    <property type="match status" value="1"/>
</dbReference>
<evidence type="ECO:0000256" key="3">
    <source>
        <dbReference type="ARBA" id="ARBA00004637"/>
    </source>
</evidence>
<dbReference type="GO" id="GO:0004722">
    <property type="term" value="F:protein serine/threonine phosphatase activity"/>
    <property type="evidence" value="ECO:0007669"/>
    <property type="project" value="UniProtKB-EC"/>
</dbReference>
<dbReference type="GO" id="GO:0005743">
    <property type="term" value="C:mitochondrial inner membrane"/>
    <property type="evidence" value="ECO:0007669"/>
    <property type="project" value="UniProtKB-SubCell"/>
</dbReference>
<evidence type="ECO:0000256" key="2">
    <source>
        <dbReference type="ARBA" id="ARBA00004496"/>
    </source>
</evidence>
<dbReference type="SMART" id="SM00195">
    <property type="entry name" value="DSPc"/>
    <property type="match status" value="1"/>
</dbReference>
<evidence type="ECO:0000256" key="12">
    <source>
        <dbReference type="ARBA" id="ARBA00047761"/>
    </source>
</evidence>
<dbReference type="EMBL" id="JAFJMO010000014">
    <property type="protein sequence ID" value="KAJ8256920.1"/>
    <property type="molecule type" value="Genomic_DNA"/>
</dbReference>
<evidence type="ECO:0000259" key="15">
    <source>
        <dbReference type="PROSITE" id="PS50056"/>
    </source>
</evidence>
<protein>
    <recommendedName>
        <fullName evidence="18">Protein-tyrosine-phosphatase</fullName>
    </recommendedName>
</protein>
<dbReference type="OrthoDB" id="285418at2759"/>
<keyword evidence="17" id="KW-1185">Reference proteome</keyword>
<dbReference type="PROSITE" id="PS00383">
    <property type="entry name" value="TYR_PHOSPHATASE_1"/>
    <property type="match status" value="1"/>
</dbReference>
<evidence type="ECO:0000256" key="5">
    <source>
        <dbReference type="ARBA" id="ARBA00022490"/>
    </source>
</evidence>
<dbReference type="PRINTS" id="PR01910">
    <property type="entry name" value="ADSPHPHTASEB"/>
</dbReference>
<dbReference type="InterPro" id="IPR020422">
    <property type="entry name" value="TYR_PHOSPHATASE_DUAL_dom"/>
</dbReference>
<evidence type="ECO:0008006" key="18">
    <source>
        <dbReference type="Google" id="ProtNLM"/>
    </source>
</evidence>
<accession>A0A9Q1D3K4</accession>
<comment type="subcellular location">
    <subcellularLocation>
        <location evidence="2">Cytoplasm</location>
    </subcellularLocation>
    <subcellularLocation>
        <location evidence="3">Mitochondrion inner membrane</location>
        <topology evidence="3">Peripheral membrane protein</topology>
    </subcellularLocation>
    <subcellularLocation>
        <location evidence="1">Nucleus</location>
    </subcellularLocation>
</comment>
<keyword evidence="9" id="KW-0496">Mitochondrion</keyword>
<evidence type="ECO:0000256" key="13">
    <source>
        <dbReference type="ARBA" id="ARBA00048336"/>
    </source>
</evidence>
<evidence type="ECO:0000256" key="7">
    <source>
        <dbReference type="ARBA" id="ARBA00022801"/>
    </source>
</evidence>
<comment type="catalytic activity">
    <reaction evidence="12">
        <text>O-phospho-L-seryl-[protein] + H2O = L-seryl-[protein] + phosphate</text>
        <dbReference type="Rhea" id="RHEA:20629"/>
        <dbReference type="Rhea" id="RHEA-COMP:9863"/>
        <dbReference type="Rhea" id="RHEA-COMP:11604"/>
        <dbReference type="ChEBI" id="CHEBI:15377"/>
        <dbReference type="ChEBI" id="CHEBI:29999"/>
        <dbReference type="ChEBI" id="CHEBI:43474"/>
        <dbReference type="ChEBI" id="CHEBI:83421"/>
        <dbReference type="EC" id="3.1.3.16"/>
    </reaction>
</comment>
<dbReference type="PROSITE" id="PS50056">
    <property type="entry name" value="TYR_PHOSPHATASE_2"/>
    <property type="match status" value="1"/>
</dbReference>
<dbReference type="GO" id="GO:0017017">
    <property type="term" value="F:MAP kinase tyrosine/serine/threonine phosphatase activity"/>
    <property type="evidence" value="ECO:0007669"/>
    <property type="project" value="InterPro"/>
</dbReference>
<dbReference type="GO" id="GO:0005634">
    <property type="term" value="C:nucleus"/>
    <property type="evidence" value="ECO:0007669"/>
    <property type="project" value="UniProtKB-SubCell"/>
</dbReference>
<evidence type="ECO:0000313" key="17">
    <source>
        <dbReference type="Proteomes" id="UP001152803"/>
    </source>
</evidence>
<reference evidence="16" key="1">
    <citation type="journal article" date="2023" name="Science">
        <title>Genome structures resolve the early diversification of teleost fishes.</title>
        <authorList>
            <person name="Parey E."/>
            <person name="Louis A."/>
            <person name="Montfort J."/>
            <person name="Bouchez O."/>
            <person name="Roques C."/>
            <person name="Iampietro C."/>
            <person name="Lluch J."/>
            <person name="Castinel A."/>
            <person name="Donnadieu C."/>
            <person name="Desvignes T."/>
            <person name="Floi Bucao C."/>
            <person name="Jouanno E."/>
            <person name="Wen M."/>
            <person name="Mejri S."/>
            <person name="Dirks R."/>
            <person name="Jansen H."/>
            <person name="Henkel C."/>
            <person name="Chen W.J."/>
            <person name="Zahm M."/>
            <person name="Cabau C."/>
            <person name="Klopp C."/>
            <person name="Thompson A.W."/>
            <person name="Robinson-Rechavi M."/>
            <person name="Braasch I."/>
            <person name="Lecointre G."/>
            <person name="Bobe J."/>
            <person name="Postlethwait J.H."/>
            <person name="Berthelot C."/>
            <person name="Roest Crollius H."/>
            <person name="Guiguen Y."/>
        </authorList>
    </citation>
    <scope>NUCLEOTIDE SEQUENCE</scope>
    <source>
        <strain evidence="16">Concon-B</strain>
    </source>
</reference>
<evidence type="ECO:0000256" key="11">
    <source>
        <dbReference type="ARBA" id="ARBA00023242"/>
    </source>
</evidence>
<evidence type="ECO:0000256" key="8">
    <source>
        <dbReference type="ARBA" id="ARBA00022912"/>
    </source>
</evidence>
<keyword evidence="7" id="KW-0378">Hydrolase</keyword>
<dbReference type="InterPro" id="IPR020420">
    <property type="entry name" value="Atypical_DUSP_subfamB"/>
</dbReference>
<keyword evidence="5" id="KW-0963">Cytoplasm</keyword>
<evidence type="ECO:0000256" key="1">
    <source>
        <dbReference type="ARBA" id="ARBA00004123"/>
    </source>
</evidence>
<keyword evidence="10" id="KW-0472">Membrane</keyword>
<dbReference type="PANTHER" id="PTHR46495:SF1">
    <property type="entry name" value="DUAL SPECIFICITY PHOSPHATASE 21"/>
    <property type="match status" value="1"/>
</dbReference>
<evidence type="ECO:0000256" key="10">
    <source>
        <dbReference type="ARBA" id="ARBA00023136"/>
    </source>
</evidence>
<dbReference type="Proteomes" id="UP001152803">
    <property type="component" value="Unassembled WGS sequence"/>
</dbReference>
<feature type="domain" description="Tyrosine specific protein phosphatases" evidence="15">
    <location>
        <begin position="63"/>
        <end position="119"/>
    </location>
</feature>
<dbReference type="InterPro" id="IPR000340">
    <property type="entry name" value="Dual-sp_phosphatase_cat-dom"/>
</dbReference>
<keyword evidence="6" id="KW-0999">Mitochondrion inner membrane</keyword>
<dbReference type="AlphaFoldDB" id="A0A9Q1D3K4"/>
<comment type="similarity">
    <text evidence="4">Belongs to the protein-tyrosine phosphatase family. Non-receptor class dual specificity subfamily.</text>
</comment>
<evidence type="ECO:0000256" key="9">
    <source>
        <dbReference type="ARBA" id="ARBA00023128"/>
    </source>
</evidence>
<evidence type="ECO:0000256" key="6">
    <source>
        <dbReference type="ARBA" id="ARBA00022792"/>
    </source>
</evidence>
<dbReference type="CDD" id="cd14514">
    <property type="entry name" value="DUSP14-like"/>
    <property type="match status" value="1"/>
</dbReference>
<dbReference type="PANTHER" id="PTHR46495">
    <property type="entry name" value="DUAL SPECIFICITY PROTEIN PHOSPHATASE 21"/>
    <property type="match status" value="1"/>
</dbReference>
<dbReference type="InterPro" id="IPR029021">
    <property type="entry name" value="Prot-tyrosine_phosphatase-like"/>
</dbReference>
<dbReference type="Pfam" id="PF00782">
    <property type="entry name" value="DSPc"/>
    <property type="match status" value="1"/>
</dbReference>
<dbReference type="InterPro" id="IPR000387">
    <property type="entry name" value="Tyr_Pase_dom"/>
</dbReference>
<dbReference type="PRINTS" id="PR01908">
    <property type="entry name" value="ADSPHPHTASE"/>
</dbReference>
<dbReference type="GO" id="GO:0004725">
    <property type="term" value="F:protein tyrosine phosphatase activity"/>
    <property type="evidence" value="ECO:0007669"/>
    <property type="project" value="TreeGrafter"/>
</dbReference>
<comment type="catalytic activity">
    <reaction evidence="13">
        <text>O-phospho-L-threonyl-[protein] + H2O = L-threonyl-[protein] + phosphate</text>
        <dbReference type="Rhea" id="RHEA:47004"/>
        <dbReference type="Rhea" id="RHEA-COMP:11060"/>
        <dbReference type="Rhea" id="RHEA-COMP:11605"/>
        <dbReference type="ChEBI" id="CHEBI:15377"/>
        <dbReference type="ChEBI" id="CHEBI:30013"/>
        <dbReference type="ChEBI" id="CHEBI:43474"/>
        <dbReference type="ChEBI" id="CHEBI:61977"/>
        <dbReference type="EC" id="3.1.3.16"/>
    </reaction>
</comment>
<proteinExistence type="inferred from homology"/>
<evidence type="ECO:0000259" key="14">
    <source>
        <dbReference type="PROSITE" id="PS50054"/>
    </source>
</evidence>
<dbReference type="InterPro" id="IPR016130">
    <property type="entry name" value="Tyr_Pase_AS"/>
</dbReference>
<keyword evidence="8" id="KW-0904">Protein phosphatase</keyword>
<gene>
    <name evidence="16" type="ORF">COCON_G00190720</name>
</gene>
<organism evidence="16 17">
    <name type="scientific">Conger conger</name>
    <name type="common">Conger eel</name>
    <name type="synonym">Muraena conger</name>
    <dbReference type="NCBI Taxonomy" id="82655"/>
    <lineage>
        <taxon>Eukaryota</taxon>
        <taxon>Metazoa</taxon>
        <taxon>Chordata</taxon>
        <taxon>Craniata</taxon>
        <taxon>Vertebrata</taxon>
        <taxon>Euteleostomi</taxon>
        <taxon>Actinopterygii</taxon>
        <taxon>Neopterygii</taxon>
        <taxon>Teleostei</taxon>
        <taxon>Anguilliformes</taxon>
        <taxon>Congridae</taxon>
        <taxon>Conger</taxon>
    </lineage>
</organism>
<evidence type="ECO:0000313" key="16">
    <source>
        <dbReference type="EMBL" id="KAJ8256920.1"/>
    </source>
</evidence>
<dbReference type="SUPFAM" id="SSF52799">
    <property type="entry name" value="(Phosphotyrosine protein) phosphatases II"/>
    <property type="match status" value="1"/>
</dbReference>
<sequence length="170" mass="18861">MSVSQITPTLFLSGADAAMNKALISHRGITLIINVTPVTSPVHQGVECRQVPVSDQPHARLCDHFESMAECIHNNQTGSTLVHCAAGMSRSPALVMAYLMRYKGVTLRQAHDWVRDCRPYIRPNAGFWRQLLDYEKKLYGKNTVKMTATPLGVLPQAMASEGDAEYCLSW</sequence>
<name>A0A9Q1D3K4_CONCO</name>
<keyword evidence="11" id="KW-0539">Nucleus</keyword>
<evidence type="ECO:0000256" key="4">
    <source>
        <dbReference type="ARBA" id="ARBA00008601"/>
    </source>
</evidence>
<feature type="domain" description="Tyrosine-protein phosphatase" evidence="14">
    <location>
        <begin position="2"/>
        <end position="140"/>
    </location>
</feature>